<accession>A0ABV7QNJ1</accession>
<proteinExistence type="predicted"/>
<dbReference type="Pfam" id="PF03976">
    <property type="entry name" value="PPK2"/>
    <property type="match status" value="1"/>
</dbReference>
<dbReference type="InterPro" id="IPR016898">
    <property type="entry name" value="Polyphosphate_phosphotransfera"/>
</dbReference>
<comment type="caution">
    <text evidence="5">The sequence shown here is derived from an EMBL/GenBank/DDBJ whole genome shotgun (WGS) entry which is preliminary data.</text>
</comment>
<dbReference type="NCBIfam" id="TIGR03709">
    <property type="entry name" value="PPK2_rel_1"/>
    <property type="match status" value="1"/>
</dbReference>
<sequence>MAKKQENGNRVRDVLRAGDELPDPASSPVGPEKKAKGGKKLESAGEQLAGLQEALYAEGIGGGARSVLLVLQGMDTSGKGGTVGHVLGLVNPMGVQYAGFKKPTAAERKHDFLWRIRKKLPTPGHLGVFDRSHYEDILVPRVLGQLPAAERRQRYTQINAFEKELTDSGTAIVKVFLHISPEEQLNRLTARLDRPEKRWKFDPSDIEARRQWPAYQKAYADVLKRTSTEHAPWYVVPADRKWYRNWAVAELLVETLTEMDPQFPEPAYDVDEQRAALQGVGVPG</sequence>
<dbReference type="RefSeq" id="WP_377868154.1">
    <property type="nucleotide sequence ID" value="NZ_JBHMAY010000004.1"/>
</dbReference>
<dbReference type="InterPro" id="IPR022300">
    <property type="entry name" value="PPK2-rel_1"/>
</dbReference>
<feature type="compositionally biased region" description="Basic and acidic residues" evidence="3">
    <location>
        <begin position="1"/>
        <end position="19"/>
    </location>
</feature>
<reference evidence="6" key="1">
    <citation type="journal article" date="2019" name="Int. J. Syst. Evol. Microbiol.">
        <title>The Global Catalogue of Microorganisms (GCM) 10K type strain sequencing project: providing services to taxonomists for standard genome sequencing and annotation.</title>
        <authorList>
            <consortium name="The Broad Institute Genomics Platform"/>
            <consortium name="The Broad Institute Genome Sequencing Center for Infectious Disease"/>
            <person name="Wu L."/>
            <person name="Ma J."/>
        </authorList>
    </citation>
    <scope>NUCLEOTIDE SEQUENCE [LARGE SCALE GENOMIC DNA]</scope>
    <source>
        <strain evidence="6">CGMCC 4.7682</strain>
    </source>
</reference>
<feature type="compositionally biased region" description="Basic and acidic residues" evidence="3">
    <location>
        <begin position="31"/>
        <end position="41"/>
    </location>
</feature>
<dbReference type="EMBL" id="JBHRWI010000029">
    <property type="protein sequence ID" value="MFC3513460.1"/>
    <property type="molecule type" value="Genomic_DNA"/>
</dbReference>
<feature type="region of interest" description="Disordered" evidence="3">
    <location>
        <begin position="1"/>
        <end position="41"/>
    </location>
</feature>
<evidence type="ECO:0000313" key="5">
    <source>
        <dbReference type="EMBL" id="MFC3513460.1"/>
    </source>
</evidence>
<keyword evidence="6" id="KW-1185">Reference proteome</keyword>
<dbReference type="GO" id="GO:0016301">
    <property type="term" value="F:kinase activity"/>
    <property type="evidence" value="ECO:0007669"/>
    <property type="project" value="UniProtKB-KW"/>
</dbReference>
<keyword evidence="1" id="KW-0808">Transferase</keyword>
<keyword evidence="2 5" id="KW-0418">Kinase</keyword>
<evidence type="ECO:0000259" key="4">
    <source>
        <dbReference type="Pfam" id="PF03976"/>
    </source>
</evidence>
<feature type="domain" description="Polyphosphate kinase-2-related" evidence="4">
    <location>
        <begin position="34"/>
        <end position="262"/>
    </location>
</feature>
<name>A0ABV7QNJ1_9PSEU</name>
<dbReference type="SUPFAM" id="SSF52540">
    <property type="entry name" value="P-loop containing nucleoside triphosphate hydrolases"/>
    <property type="match status" value="1"/>
</dbReference>
<dbReference type="InterPro" id="IPR027417">
    <property type="entry name" value="P-loop_NTPase"/>
</dbReference>
<dbReference type="PIRSF" id="PIRSF028756">
    <property type="entry name" value="PPK2_prd"/>
    <property type="match status" value="1"/>
</dbReference>
<dbReference type="PANTHER" id="PTHR34383:SF3">
    <property type="entry name" value="POLYPHOSPHATE:AMP PHOSPHOTRANSFERASE"/>
    <property type="match status" value="1"/>
</dbReference>
<evidence type="ECO:0000256" key="3">
    <source>
        <dbReference type="SAM" id="MobiDB-lite"/>
    </source>
</evidence>
<gene>
    <name evidence="5" type="ORF">ACFORO_25045</name>
</gene>
<evidence type="ECO:0000256" key="1">
    <source>
        <dbReference type="ARBA" id="ARBA00022679"/>
    </source>
</evidence>
<dbReference type="Gene3D" id="3.40.50.300">
    <property type="entry name" value="P-loop containing nucleotide triphosphate hydrolases"/>
    <property type="match status" value="1"/>
</dbReference>
<evidence type="ECO:0000256" key="2">
    <source>
        <dbReference type="ARBA" id="ARBA00022777"/>
    </source>
</evidence>
<dbReference type="Proteomes" id="UP001595764">
    <property type="component" value="Unassembled WGS sequence"/>
</dbReference>
<evidence type="ECO:0000313" key="6">
    <source>
        <dbReference type="Proteomes" id="UP001595764"/>
    </source>
</evidence>
<dbReference type="InterPro" id="IPR022488">
    <property type="entry name" value="PPK2-related"/>
</dbReference>
<dbReference type="PANTHER" id="PTHR34383">
    <property type="entry name" value="POLYPHOSPHATE:AMP PHOSPHOTRANSFERASE-RELATED"/>
    <property type="match status" value="1"/>
</dbReference>
<protein>
    <submittedName>
        <fullName evidence="5">PPK2 family polyphosphate kinase</fullName>
    </submittedName>
</protein>
<organism evidence="5 6">
    <name type="scientific">Amycolatopsis halotolerans</name>
    <dbReference type="NCBI Taxonomy" id="330083"/>
    <lineage>
        <taxon>Bacteria</taxon>
        <taxon>Bacillati</taxon>
        <taxon>Actinomycetota</taxon>
        <taxon>Actinomycetes</taxon>
        <taxon>Pseudonocardiales</taxon>
        <taxon>Pseudonocardiaceae</taxon>
        <taxon>Amycolatopsis</taxon>
    </lineage>
</organism>